<dbReference type="GO" id="GO:0005829">
    <property type="term" value="C:cytosol"/>
    <property type="evidence" value="ECO:0007669"/>
    <property type="project" value="TreeGrafter"/>
</dbReference>
<evidence type="ECO:0000256" key="4">
    <source>
        <dbReference type="ARBA" id="ARBA00023015"/>
    </source>
</evidence>
<name>A0A1W6MYQ8_9HYPH</name>
<sequence>MKAAERSNARLAVVQALYQMEVAGKGLHEVQAEFEAHWMGREIEGAQYRPAAVGFFREVLGGVLEEQRLIDTKIDAALSGGWPLSRIETVMRAILRAGAFELMRRPDVPASVAIKEYVDVAGAFFGPTECGMINAVLDRLARETRAAEKAKS</sequence>
<comment type="function">
    <text evidence="6">Involved in transcription antitermination. Required for transcription of ribosomal RNA (rRNA) genes. Binds specifically to the boxA antiterminator sequence of the ribosomal RNA (rrn) operons.</text>
</comment>
<feature type="domain" description="NusB/RsmB/TIM44" evidence="7">
    <location>
        <begin position="8"/>
        <end position="142"/>
    </location>
</feature>
<dbReference type="PANTHER" id="PTHR11078:SF3">
    <property type="entry name" value="ANTITERMINATION NUSB DOMAIN-CONTAINING PROTEIN"/>
    <property type="match status" value="1"/>
</dbReference>
<dbReference type="HAMAP" id="MF_00073">
    <property type="entry name" value="NusB"/>
    <property type="match status" value="1"/>
</dbReference>
<keyword evidence="3 6" id="KW-0694">RNA-binding</keyword>
<comment type="similarity">
    <text evidence="1 6">Belongs to the NusB family.</text>
</comment>
<dbReference type="Pfam" id="PF01029">
    <property type="entry name" value="NusB"/>
    <property type="match status" value="1"/>
</dbReference>
<dbReference type="GO" id="GO:0006353">
    <property type="term" value="P:DNA-templated transcription termination"/>
    <property type="evidence" value="ECO:0007669"/>
    <property type="project" value="UniProtKB-UniRule"/>
</dbReference>
<evidence type="ECO:0000313" key="8">
    <source>
        <dbReference type="EMBL" id="ARN82693.1"/>
    </source>
</evidence>
<proteinExistence type="inferred from homology"/>
<dbReference type="GO" id="GO:0031564">
    <property type="term" value="P:transcription antitermination"/>
    <property type="evidence" value="ECO:0007669"/>
    <property type="project" value="UniProtKB-KW"/>
</dbReference>
<evidence type="ECO:0000259" key="7">
    <source>
        <dbReference type="Pfam" id="PF01029"/>
    </source>
</evidence>
<evidence type="ECO:0000256" key="2">
    <source>
        <dbReference type="ARBA" id="ARBA00022814"/>
    </source>
</evidence>
<dbReference type="KEGG" id="mbry:B1812_18145"/>
<dbReference type="EMBL" id="CP019948">
    <property type="protein sequence ID" value="ARN82693.1"/>
    <property type="molecule type" value="Genomic_DNA"/>
</dbReference>
<dbReference type="AlphaFoldDB" id="A0A1W6MYQ8"/>
<evidence type="ECO:0000313" key="9">
    <source>
        <dbReference type="Proteomes" id="UP000193978"/>
    </source>
</evidence>
<keyword evidence="4 6" id="KW-0805">Transcription regulation</keyword>
<keyword evidence="5 6" id="KW-0804">Transcription</keyword>
<evidence type="ECO:0000256" key="3">
    <source>
        <dbReference type="ARBA" id="ARBA00022884"/>
    </source>
</evidence>
<gene>
    <name evidence="6" type="primary">nusB</name>
    <name evidence="8" type="ORF">B1812_18145</name>
</gene>
<dbReference type="SUPFAM" id="SSF48013">
    <property type="entry name" value="NusB-like"/>
    <property type="match status" value="1"/>
</dbReference>
<dbReference type="GO" id="GO:0003723">
    <property type="term" value="F:RNA binding"/>
    <property type="evidence" value="ECO:0007669"/>
    <property type="project" value="UniProtKB-UniRule"/>
</dbReference>
<dbReference type="InterPro" id="IPR011605">
    <property type="entry name" value="NusB_fam"/>
</dbReference>
<keyword evidence="2 6" id="KW-0889">Transcription antitermination</keyword>
<protein>
    <recommendedName>
        <fullName evidence="6">Transcription antitermination protein NusB</fullName>
    </recommendedName>
    <alternativeName>
        <fullName evidence="6">Antitermination factor NusB</fullName>
    </alternativeName>
</protein>
<reference evidence="8 9" key="1">
    <citation type="submission" date="2017-02" db="EMBL/GenBank/DDBJ databases">
        <authorList>
            <person name="Peterson S.W."/>
        </authorList>
    </citation>
    <scope>NUCLEOTIDE SEQUENCE [LARGE SCALE GENOMIC DNA]</scope>
    <source>
        <strain evidence="8 9">S285</strain>
    </source>
</reference>
<accession>A0A1W6MYQ8</accession>
<dbReference type="Gene3D" id="1.10.940.10">
    <property type="entry name" value="NusB-like"/>
    <property type="match status" value="1"/>
</dbReference>
<organism evidence="8 9">
    <name type="scientific">Methylocystis bryophila</name>
    <dbReference type="NCBI Taxonomy" id="655015"/>
    <lineage>
        <taxon>Bacteria</taxon>
        <taxon>Pseudomonadati</taxon>
        <taxon>Pseudomonadota</taxon>
        <taxon>Alphaproteobacteria</taxon>
        <taxon>Hyphomicrobiales</taxon>
        <taxon>Methylocystaceae</taxon>
        <taxon>Methylocystis</taxon>
    </lineage>
</organism>
<evidence type="ECO:0000256" key="5">
    <source>
        <dbReference type="ARBA" id="ARBA00023163"/>
    </source>
</evidence>
<evidence type="ECO:0000256" key="6">
    <source>
        <dbReference type="HAMAP-Rule" id="MF_00073"/>
    </source>
</evidence>
<dbReference type="STRING" id="655015.B1812_18145"/>
<dbReference type="OrthoDB" id="9797817at2"/>
<dbReference type="RefSeq" id="WP_085772827.1">
    <property type="nucleotide sequence ID" value="NZ_AP027149.1"/>
</dbReference>
<dbReference type="Proteomes" id="UP000193978">
    <property type="component" value="Chromosome"/>
</dbReference>
<keyword evidence="9" id="KW-1185">Reference proteome</keyword>
<evidence type="ECO:0000256" key="1">
    <source>
        <dbReference type="ARBA" id="ARBA00005952"/>
    </source>
</evidence>
<dbReference type="InterPro" id="IPR006027">
    <property type="entry name" value="NusB_RsmB_TIM44"/>
</dbReference>
<dbReference type="NCBIfam" id="TIGR01951">
    <property type="entry name" value="nusB"/>
    <property type="match status" value="1"/>
</dbReference>
<dbReference type="PANTHER" id="PTHR11078">
    <property type="entry name" value="N UTILIZATION SUBSTANCE PROTEIN B-RELATED"/>
    <property type="match status" value="1"/>
</dbReference>
<dbReference type="InterPro" id="IPR035926">
    <property type="entry name" value="NusB-like_sf"/>
</dbReference>